<dbReference type="GO" id="GO:0046872">
    <property type="term" value="F:metal ion binding"/>
    <property type="evidence" value="ECO:0007669"/>
    <property type="project" value="InterPro"/>
</dbReference>
<dbReference type="GO" id="GO:0016020">
    <property type="term" value="C:membrane"/>
    <property type="evidence" value="ECO:0007669"/>
    <property type="project" value="UniProtKB-ARBA"/>
</dbReference>
<dbReference type="InterPro" id="IPR050361">
    <property type="entry name" value="MPP/UQCRC_Complex"/>
</dbReference>
<dbReference type="Gene3D" id="3.30.830.10">
    <property type="entry name" value="Metalloenzyme, LuxS/M16 peptidase-like"/>
    <property type="match status" value="2"/>
</dbReference>
<evidence type="ECO:0000313" key="3">
    <source>
        <dbReference type="Ensembl" id="ENSOMYP00000083835.1"/>
    </source>
</evidence>
<dbReference type="InterPro" id="IPR011765">
    <property type="entry name" value="Pept_M16_N"/>
</dbReference>
<evidence type="ECO:0000259" key="2">
    <source>
        <dbReference type="Pfam" id="PF05193"/>
    </source>
</evidence>
<dbReference type="AlphaFoldDB" id="A0A8C7TSI4"/>
<reference evidence="3" key="3">
    <citation type="submission" date="2025-09" db="UniProtKB">
        <authorList>
            <consortium name="Ensembl"/>
        </authorList>
    </citation>
    <scope>IDENTIFICATION</scope>
</reference>
<dbReference type="Ensembl" id="ENSOMYT00000091311.2">
    <property type="protein sequence ID" value="ENSOMYP00000083835.1"/>
    <property type="gene ID" value="ENSOMYG00000036648.2"/>
</dbReference>
<evidence type="ECO:0000313" key="4">
    <source>
        <dbReference type="Proteomes" id="UP000694395"/>
    </source>
</evidence>
<dbReference type="Pfam" id="PF00675">
    <property type="entry name" value="Peptidase_M16"/>
    <property type="match status" value="1"/>
</dbReference>
<dbReference type="GeneTree" id="ENSGT00940000154915"/>
<dbReference type="Proteomes" id="UP000694395">
    <property type="component" value="Chromosome 20"/>
</dbReference>
<accession>A0A8C7TSI4</accession>
<dbReference type="PANTHER" id="PTHR11851:SF226">
    <property type="entry name" value="CYTOCHROME B-C1 COMPLEX SUBUNIT 2, MITOCHONDRIAL"/>
    <property type="match status" value="1"/>
</dbReference>
<organism evidence="3 4">
    <name type="scientific">Oncorhynchus mykiss</name>
    <name type="common">Rainbow trout</name>
    <name type="synonym">Salmo gairdneri</name>
    <dbReference type="NCBI Taxonomy" id="8022"/>
    <lineage>
        <taxon>Eukaryota</taxon>
        <taxon>Metazoa</taxon>
        <taxon>Chordata</taxon>
        <taxon>Craniata</taxon>
        <taxon>Vertebrata</taxon>
        <taxon>Euteleostomi</taxon>
        <taxon>Actinopterygii</taxon>
        <taxon>Neopterygii</taxon>
        <taxon>Teleostei</taxon>
        <taxon>Protacanthopterygii</taxon>
        <taxon>Salmoniformes</taxon>
        <taxon>Salmonidae</taxon>
        <taxon>Salmoninae</taxon>
        <taxon>Oncorhynchus</taxon>
    </lineage>
</organism>
<sequence length="435" mass="45772">MSLCVDGGDFCIYYSGCNTAKCGISQGVTKLPSGLVIASLDNYSPASRIGVFVKAGCRYESPDNQGVTHLLRLAANLTTKGASAFRICRGVEAVGGSLGVTSSRENMIYSVDCLRDHIDTVMEYLINVTTAPEFRPWEVSDLTSRVKMDRALAAQLQIGLHGAAYKNTLSNSLYCPDYMVGHVDADHMHNFIQNNFTSARMALVGLGVDHDVLKQVGEQFLNIRSGMGTAGTKAQYRGGEVRVQNGSSLVHSAVVSEGAAVGTDEVMAFSVLQHVLGAGPHIKRGSNSTSKLIQGVAKATADPFDASAFNVNYSDSGLFGVYTISQSAAAGDVIKAAIGQVKAVASGVSEADLTRAKTQLKAEYLMSLESSEGLLDAMGSQALARGAYHSPEAIAQKIDSVSATDVANAANKFVSGKKSMASSGNLVKTPFVDEI</sequence>
<name>A0A8C7TSI4_ONCMY</name>
<dbReference type="InterPro" id="IPR007863">
    <property type="entry name" value="Peptidase_M16_C"/>
</dbReference>
<dbReference type="PANTHER" id="PTHR11851">
    <property type="entry name" value="METALLOPROTEASE"/>
    <property type="match status" value="1"/>
</dbReference>
<proteinExistence type="predicted"/>
<keyword evidence="4" id="KW-1185">Reference proteome</keyword>
<dbReference type="GO" id="GO:0005739">
    <property type="term" value="C:mitochondrion"/>
    <property type="evidence" value="ECO:0007669"/>
    <property type="project" value="UniProtKB-SubCell"/>
</dbReference>
<protein>
    <submittedName>
        <fullName evidence="3">Ubiquinol-cytochrome c reductase core protein 2b</fullName>
    </submittedName>
</protein>
<dbReference type="Pfam" id="PF05193">
    <property type="entry name" value="Peptidase_M16_C"/>
    <property type="match status" value="1"/>
</dbReference>
<dbReference type="SUPFAM" id="SSF63411">
    <property type="entry name" value="LuxS/MPP-like metallohydrolase"/>
    <property type="match status" value="2"/>
</dbReference>
<reference evidence="3" key="1">
    <citation type="submission" date="2020-07" db="EMBL/GenBank/DDBJ databases">
        <title>A long reads based de novo assembly of the rainbow trout Arlee double haploid line genome.</title>
        <authorList>
            <person name="Gao G."/>
            <person name="Palti Y."/>
        </authorList>
    </citation>
    <scope>NUCLEOTIDE SEQUENCE [LARGE SCALE GENOMIC DNA]</scope>
</reference>
<reference evidence="3" key="2">
    <citation type="submission" date="2025-08" db="UniProtKB">
        <authorList>
            <consortium name="Ensembl"/>
        </authorList>
    </citation>
    <scope>IDENTIFICATION</scope>
</reference>
<evidence type="ECO:0000259" key="1">
    <source>
        <dbReference type="Pfam" id="PF00675"/>
    </source>
</evidence>
<feature type="domain" description="Peptidase M16 C-terminal" evidence="2">
    <location>
        <begin position="183"/>
        <end position="360"/>
    </location>
</feature>
<dbReference type="InterPro" id="IPR011249">
    <property type="entry name" value="Metalloenz_LuxS/M16"/>
</dbReference>
<feature type="domain" description="Peptidase M16 N-terminal" evidence="1">
    <location>
        <begin position="37"/>
        <end position="177"/>
    </location>
</feature>